<gene>
    <name evidence="2" type="ORF">TIFTF001_025152</name>
</gene>
<dbReference type="EMBL" id="BTGU01000061">
    <property type="protein sequence ID" value="GMN56026.1"/>
    <property type="molecule type" value="Genomic_DNA"/>
</dbReference>
<accession>A0AA88AYJ6</accession>
<sequence length="133" mass="14508">MPPVEEIDEFDDDVSHLVRPDIEWTRVDAHFLLQAATNSVIAATAANSVVAAADSLVLEFLFIFQENEGARVWRQASPVWGARRPPSGARRTSKAPGAPLGHQADGLQVHFWGARRPPSGAKRPSGPHLKKNN</sequence>
<evidence type="ECO:0000313" key="3">
    <source>
        <dbReference type="Proteomes" id="UP001187192"/>
    </source>
</evidence>
<dbReference type="Proteomes" id="UP001187192">
    <property type="component" value="Unassembled WGS sequence"/>
</dbReference>
<feature type="region of interest" description="Disordered" evidence="1">
    <location>
        <begin position="80"/>
        <end position="133"/>
    </location>
</feature>
<protein>
    <submittedName>
        <fullName evidence="2">Uncharacterized protein</fullName>
    </submittedName>
</protein>
<proteinExistence type="predicted"/>
<comment type="caution">
    <text evidence="2">The sequence shown here is derived from an EMBL/GenBank/DDBJ whole genome shotgun (WGS) entry which is preliminary data.</text>
</comment>
<dbReference type="AlphaFoldDB" id="A0AA88AYJ6"/>
<keyword evidence="3" id="KW-1185">Reference proteome</keyword>
<evidence type="ECO:0000256" key="1">
    <source>
        <dbReference type="SAM" id="MobiDB-lite"/>
    </source>
</evidence>
<reference evidence="2" key="1">
    <citation type="submission" date="2023-07" db="EMBL/GenBank/DDBJ databases">
        <title>draft genome sequence of fig (Ficus carica).</title>
        <authorList>
            <person name="Takahashi T."/>
            <person name="Nishimura K."/>
        </authorList>
    </citation>
    <scope>NUCLEOTIDE SEQUENCE</scope>
</reference>
<evidence type="ECO:0000313" key="2">
    <source>
        <dbReference type="EMBL" id="GMN56026.1"/>
    </source>
</evidence>
<name>A0AA88AYJ6_FICCA</name>
<organism evidence="2 3">
    <name type="scientific">Ficus carica</name>
    <name type="common">Common fig</name>
    <dbReference type="NCBI Taxonomy" id="3494"/>
    <lineage>
        <taxon>Eukaryota</taxon>
        <taxon>Viridiplantae</taxon>
        <taxon>Streptophyta</taxon>
        <taxon>Embryophyta</taxon>
        <taxon>Tracheophyta</taxon>
        <taxon>Spermatophyta</taxon>
        <taxon>Magnoliopsida</taxon>
        <taxon>eudicotyledons</taxon>
        <taxon>Gunneridae</taxon>
        <taxon>Pentapetalae</taxon>
        <taxon>rosids</taxon>
        <taxon>fabids</taxon>
        <taxon>Rosales</taxon>
        <taxon>Moraceae</taxon>
        <taxon>Ficeae</taxon>
        <taxon>Ficus</taxon>
    </lineage>
</organism>